<evidence type="ECO:0000256" key="1">
    <source>
        <dbReference type="ARBA" id="ARBA00001164"/>
    </source>
</evidence>
<comment type="similarity">
    <text evidence="9">Belongs to the TrpF family.</text>
</comment>
<dbReference type="RefSeq" id="WP_092018418.1">
    <property type="nucleotide sequence ID" value="NZ_FOXH01000011.1"/>
</dbReference>
<dbReference type="SUPFAM" id="SSF51366">
    <property type="entry name" value="Ribulose-phoshate binding barrel"/>
    <property type="match status" value="1"/>
</dbReference>
<dbReference type="HAMAP" id="MF_00135">
    <property type="entry name" value="PRAI"/>
    <property type="match status" value="1"/>
</dbReference>
<evidence type="ECO:0000256" key="4">
    <source>
        <dbReference type="ARBA" id="ARBA00022272"/>
    </source>
</evidence>
<dbReference type="PANTHER" id="PTHR42894">
    <property type="entry name" value="N-(5'-PHOSPHORIBOSYL)ANTHRANILATE ISOMERASE"/>
    <property type="match status" value="1"/>
</dbReference>
<dbReference type="InterPro" id="IPR011060">
    <property type="entry name" value="RibuloseP-bd_barrel"/>
</dbReference>
<dbReference type="AlphaFoldDB" id="A0A1I5W7J0"/>
<dbReference type="Gene3D" id="3.20.20.70">
    <property type="entry name" value="Aldolase class I"/>
    <property type="match status" value="1"/>
</dbReference>
<dbReference type="EC" id="5.3.1.24" evidence="3 9"/>
<evidence type="ECO:0000256" key="9">
    <source>
        <dbReference type="HAMAP-Rule" id="MF_00135"/>
    </source>
</evidence>
<proteinExistence type="inferred from homology"/>
<dbReference type="PANTHER" id="PTHR42894:SF1">
    <property type="entry name" value="N-(5'-PHOSPHORIBOSYL)ANTHRANILATE ISOMERASE"/>
    <property type="match status" value="1"/>
</dbReference>
<evidence type="ECO:0000256" key="2">
    <source>
        <dbReference type="ARBA" id="ARBA00004664"/>
    </source>
</evidence>
<evidence type="ECO:0000256" key="5">
    <source>
        <dbReference type="ARBA" id="ARBA00022605"/>
    </source>
</evidence>
<dbReference type="Pfam" id="PF00697">
    <property type="entry name" value="PRAI"/>
    <property type="match status" value="1"/>
</dbReference>
<evidence type="ECO:0000256" key="6">
    <source>
        <dbReference type="ARBA" id="ARBA00022822"/>
    </source>
</evidence>
<organism evidence="11 12">
    <name type="scientific">Pseudarcicella hirudinis</name>
    <dbReference type="NCBI Taxonomy" id="1079859"/>
    <lineage>
        <taxon>Bacteria</taxon>
        <taxon>Pseudomonadati</taxon>
        <taxon>Bacteroidota</taxon>
        <taxon>Cytophagia</taxon>
        <taxon>Cytophagales</taxon>
        <taxon>Flectobacillaceae</taxon>
        <taxon>Pseudarcicella</taxon>
    </lineage>
</organism>
<evidence type="ECO:0000256" key="8">
    <source>
        <dbReference type="ARBA" id="ARBA00023235"/>
    </source>
</evidence>
<evidence type="ECO:0000256" key="7">
    <source>
        <dbReference type="ARBA" id="ARBA00023141"/>
    </source>
</evidence>
<dbReference type="OrthoDB" id="9786954at2"/>
<evidence type="ECO:0000313" key="12">
    <source>
        <dbReference type="Proteomes" id="UP000199306"/>
    </source>
</evidence>
<keyword evidence="8 9" id="KW-0413">Isomerase</keyword>
<dbReference type="InterPro" id="IPR001240">
    <property type="entry name" value="PRAI_dom"/>
</dbReference>
<keyword evidence="5 9" id="KW-0028">Amino-acid biosynthesis</keyword>
<keyword evidence="7 9" id="KW-0057">Aromatic amino acid biosynthesis</keyword>
<protein>
    <recommendedName>
        <fullName evidence="4 9">N-(5'-phosphoribosyl)anthranilate isomerase</fullName>
        <shortName evidence="9">PRAI</shortName>
        <ecNumber evidence="3 9">5.3.1.24</ecNumber>
    </recommendedName>
</protein>
<dbReference type="InterPro" id="IPR013785">
    <property type="entry name" value="Aldolase_TIM"/>
</dbReference>
<dbReference type="STRING" id="1079859.SAMN04515674_11125"/>
<dbReference type="UniPathway" id="UPA00035">
    <property type="reaction ID" value="UER00042"/>
</dbReference>
<dbReference type="CDD" id="cd00405">
    <property type="entry name" value="PRAI"/>
    <property type="match status" value="1"/>
</dbReference>
<accession>A0A1I5W7J0</accession>
<sequence>MRTKVKICCISSVGEARDAISFGADALGLVAEMPSGPGVISDAEITAISSIVPPAVSSFLLTSRTEAEGIIAHHQQTQTSTIQLVDSVPLSIYPVLREKLKGIKLVQVIHVVDEKSLEEAEAVAEFADAILLDSGNPNLKIKELGGTGRKHDWRISRKIVEKLKKPVFLAGGLNVGNIREAIETVQPFGVDLCSSVRTNGKLDLVKLESFFKEIDTISRL</sequence>
<name>A0A1I5W7J0_9BACT</name>
<keyword evidence="6 9" id="KW-0822">Tryptophan biosynthesis</keyword>
<evidence type="ECO:0000259" key="10">
    <source>
        <dbReference type="Pfam" id="PF00697"/>
    </source>
</evidence>
<comment type="pathway">
    <text evidence="2 9">Amino-acid biosynthesis; L-tryptophan biosynthesis; L-tryptophan from chorismate: step 3/5.</text>
</comment>
<comment type="catalytic activity">
    <reaction evidence="1 9">
        <text>N-(5-phospho-beta-D-ribosyl)anthranilate = 1-(2-carboxyphenylamino)-1-deoxy-D-ribulose 5-phosphate</text>
        <dbReference type="Rhea" id="RHEA:21540"/>
        <dbReference type="ChEBI" id="CHEBI:18277"/>
        <dbReference type="ChEBI" id="CHEBI:58613"/>
        <dbReference type="EC" id="5.3.1.24"/>
    </reaction>
</comment>
<evidence type="ECO:0000256" key="3">
    <source>
        <dbReference type="ARBA" id="ARBA00012572"/>
    </source>
</evidence>
<keyword evidence="12" id="KW-1185">Reference proteome</keyword>
<dbReference type="InterPro" id="IPR044643">
    <property type="entry name" value="TrpF_fam"/>
</dbReference>
<evidence type="ECO:0000313" key="11">
    <source>
        <dbReference type="EMBL" id="SFQ15623.1"/>
    </source>
</evidence>
<gene>
    <name evidence="9" type="primary">trpF</name>
    <name evidence="11" type="ORF">SAMN04515674_11125</name>
</gene>
<reference evidence="11 12" key="1">
    <citation type="submission" date="2016-10" db="EMBL/GenBank/DDBJ databases">
        <authorList>
            <person name="de Groot N.N."/>
        </authorList>
    </citation>
    <scope>NUCLEOTIDE SEQUENCE [LARGE SCALE GENOMIC DNA]</scope>
    <source>
        <strain evidence="12">E92,LMG 26720,CCM 7988</strain>
    </source>
</reference>
<feature type="domain" description="N-(5'phosphoribosyl) anthranilate isomerase (PRAI)" evidence="10">
    <location>
        <begin position="6"/>
        <end position="212"/>
    </location>
</feature>
<dbReference type="EMBL" id="FOXH01000011">
    <property type="protein sequence ID" value="SFQ15623.1"/>
    <property type="molecule type" value="Genomic_DNA"/>
</dbReference>
<dbReference type="Proteomes" id="UP000199306">
    <property type="component" value="Unassembled WGS sequence"/>
</dbReference>
<dbReference type="GO" id="GO:0000162">
    <property type="term" value="P:L-tryptophan biosynthetic process"/>
    <property type="evidence" value="ECO:0007669"/>
    <property type="project" value="UniProtKB-UniRule"/>
</dbReference>
<dbReference type="GO" id="GO:0004640">
    <property type="term" value="F:phosphoribosylanthranilate isomerase activity"/>
    <property type="evidence" value="ECO:0007669"/>
    <property type="project" value="UniProtKB-UniRule"/>
</dbReference>